<feature type="domain" description="C2" evidence="2">
    <location>
        <begin position="28"/>
        <end position="149"/>
    </location>
</feature>
<feature type="region of interest" description="Disordered" evidence="1">
    <location>
        <begin position="218"/>
        <end position="260"/>
    </location>
</feature>
<evidence type="ECO:0000256" key="1">
    <source>
        <dbReference type="SAM" id="MobiDB-lite"/>
    </source>
</evidence>
<feature type="compositionally biased region" description="Acidic residues" evidence="1">
    <location>
        <begin position="229"/>
        <end position="240"/>
    </location>
</feature>
<reference evidence="3" key="1">
    <citation type="submission" date="2019-08" db="EMBL/GenBank/DDBJ databases">
        <title>Reference gene set and small RNA set construction with multiple tissues from Davidia involucrata Baill.</title>
        <authorList>
            <person name="Yang H."/>
            <person name="Zhou C."/>
            <person name="Li G."/>
            <person name="Wang J."/>
            <person name="Gao P."/>
            <person name="Wang M."/>
            <person name="Wang R."/>
            <person name="Zhao Y."/>
        </authorList>
    </citation>
    <scope>NUCLEOTIDE SEQUENCE</scope>
    <source>
        <tissue evidence="3">Mixed with DoveR01_LX</tissue>
    </source>
</reference>
<dbReference type="EMBL" id="GHES01004885">
    <property type="protein sequence ID" value="MPA35444.1"/>
    <property type="molecule type" value="Transcribed_RNA"/>
</dbReference>
<proteinExistence type="predicted"/>
<feature type="compositionally biased region" description="Low complexity" evidence="1">
    <location>
        <begin position="245"/>
        <end position="256"/>
    </location>
</feature>
<dbReference type="Gene3D" id="2.60.40.150">
    <property type="entry name" value="C2 domain"/>
    <property type="match status" value="1"/>
</dbReference>
<dbReference type="InterPro" id="IPR035892">
    <property type="entry name" value="C2_domain_sf"/>
</dbReference>
<feature type="compositionally biased region" description="Polar residues" evidence="1">
    <location>
        <begin position="355"/>
        <end position="365"/>
    </location>
</feature>
<dbReference type="PANTHER" id="PTHR32246">
    <property type="entry name" value="INGRESSION PROTEIN FIC1"/>
    <property type="match status" value="1"/>
</dbReference>
<accession>A0A5B6YU78</accession>
<sequence>MMEPKGPTSSSSSSVITTSTATATTTTSSSSSSGASSSNISLKVPFQILEITVISAQDLTPVSKSMRTYAVTWVQADRKLRTRVDQKGNANPRWNDKFLFRIDDKFLNSDSSAVMMEIYTQSWLRDTLVGTVRVLVANLIPPSMLSQCHENNNINTHTRFVALQVRRPSGTPQGILNMGVSLLDTTMPPSMQPLDHQHGNVVQDEDQAKKKEQILNEKIQLWRSRSTDDHEEEADEDEDFPDQKNGSIVNGSSSVCNGGGSMVNDQSELCSDVGPSASVVAAAIAHGLYPFPTLPGKRSSSKPEVLADEAASSILEDLTIEEATAKGYKSKMEISSSTWRAPPELPPKNNNNNNHSAIIESNSTGRARRHSDGGGLFSCFGNAYGFEFTIVCGANNTTTTTATNNNNNNKNKSKKLGTNKIQLSPSDQKLSPSVQ</sequence>
<dbReference type="InterPro" id="IPR044750">
    <property type="entry name" value="C2_SRC2/BAP"/>
</dbReference>
<dbReference type="Pfam" id="PF00168">
    <property type="entry name" value="C2"/>
    <property type="match status" value="1"/>
</dbReference>
<protein>
    <recommendedName>
        <fullName evidence="2">C2 domain-containing protein</fullName>
    </recommendedName>
</protein>
<gene>
    <name evidence="3" type="ORF">Din_004885</name>
</gene>
<dbReference type="SMART" id="SM00239">
    <property type="entry name" value="C2"/>
    <property type="match status" value="1"/>
</dbReference>
<name>A0A5B6YU78_DAVIN</name>
<dbReference type="PROSITE" id="PS50004">
    <property type="entry name" value="C2"/>
    <property type="match status" value="1"/>
</dbReference>
<feature type="region of interest" description="Disordered" evidence="1">
    <location>
        <begin position="337"/>
        <end position="371"/>
    </location>
</feature>
<evidence type="ECO:0000259" key="2">
    <source>
        <dbReference type="PROSITE" id="PS50004"/>
    </source>
</evidence>
<organism evidence="3">
    <name type="scientific">Davidia involucrata</name>
    <name type="common">Dove tree</name>
    <dbReference type="NCBI Taxonomy" id="16924"/>
    <lineage>
        <taxon>Eukaryota</taxon>
        <taxon>Viridiplantae</taxon>
        <taxon>Streptophyta</taxon>
        <taxon>Embryophyta</taxon>
        <taxon>Tracheophyta</taxon>
        <taxon>Spermatophyta</taxon>
        <taxon>Magnoliopsida</taxon>
        <taxon>eudicotyledons</taxon>
        <taxon>Gunneridae</taxon>
        <taxon>Pentapetalae</taxon>
        <taxon>asterids</taxon>
        <taxon>Cornales</taxon>
        <taxon>Nyssaceae</taxon>
        <taxon>Davidia</taxon>
    </lineage>
</organism>
<evidence type="ECO:0000313" key="3">
    <source>
        <dbReference type="EMBL" id="MPA35444.1"/>
    </source>
</evidence>
<dbReference type="PANTHER" id="PTHR32246:SF103">
    <property type="entry name" value="CALCIUM-DEPENDENT LIPID-BINDING (CALB DOMAIN) FAMILY PROTEIN"/>
    <property type="match status" value="1"/>
</dbReference>
<feature type="region of interest" description="Disordered" evidence="1">
    <location>
        <begin position="399"/>
        <end position="435"/>
    </location>
</feature>
<dbReference type="InterPro" id="IPR000008">
    <property type="entry name" value="C2_dom"/>
</dbReference>
<dbReference type="SUPFAM" id="SSF49562">
    <property type="entry name" value="C2 domain (Calcium/lipid-binding domain, CaLB)"/>
    <property type="match status" value="1"/>
</dbReference>
<dbReference type="GO" id="GO:0006952">
    <property type="term" value="P:defense response"/>
    <property type="evidence" value="ECO:0007669"/>
    <property type="project" value="InterPro"/>
</dbReference>
<feature type="compositionally biased region" description="Low complexity" evidence="1">
    <location>
        <begin position="399"/>
        <end position="410"/>
    </location>
</feature>
<dbReference type="AlphaFoldDB" id="A0A5B6YU78"/>
<dbReference type="CDD" id="cd04051">
    <property type="entry name" value="C2_SRC2_like"/>
    <property type="match status" value="1"/>
</dbReference>
<feature type="compositionally biased region" description="Polar residues" evidence="1">
    <location>
        <begin position="421"/>
        <end position="435"/>
    </location>
</feature>